<gene>
    <name evidence="2" type="ORF">CEP51_010749</name>
</gene>
<dbReference type="AlphaFoldDB" id="A0A428RDG1"/>
<feature type="compositionally biased region" description="Low complexity" evidence="1">
    <location>
        <begin position="86"/>
        <end position="100"/>
    </location>
</feature>
<proteinExistence type="predicted"/>
<keyword evidence="3" id="KW-1185">Reference proteome</keyword>
<feature type="compositionally biased region" description="Low complexity" evidence="1">
    <location>
        <begin position="35"/>
        <end position="57"/>
    </location>
</feature>
<evidence type="ECO:0000313" key="2">
    <source>
        <dbReference type="EMBL" id="RSL75561.1"/>
    </source>
</evidence>
<feature type="region of interest" description="Disordered" evidence="1">
    <location>
        <begin position="19"/>
        <end position="107"/>
    </location>
</feature>
<organism evidence="2 3">
    <name type="scientific">Fusarium floridanum</name>
    <dbReference type="NCBI Taxonomy" id="1325733"/>
    <lineage>
        <taxon>Eukaryota</taxon>
        <taxon>Fungi</taxon>
        <taxon>Dikarya</taxon>
        <taxon>Ascomycota</taxon>
        <taxon>Pezizomycotina</taxon>
        <taxon>Sordariomycetes</taxon>
        <taxon>Hypocreomycetidae</taxon>
        <taxon>Hypocreales</taxon>
        <taxon>Nectriaceae</taxon>
        <taxon>Fusarium</taxon>
        <taxon>Fusarium solani species complex</taxon>
    </lineage>
</organism>
<dbReference type="EMBL" id="NKCL01000342">
    <property type="protein sequence ID" value="RSL75561.1"/>
    <property type="molecule type" value="Genomic_DNA"/>
</dbReference>
<reference evidence="2 3" key="1">
    <citation type="submission" date="2017-06" db="EMBL/GenBank/DDBJ databases">
        <title>Comparative genomic analysis of Ambrosia Fusariam Clade fungi.</title>
        <authorList>
            <person name="Stajich J.E."/>
            <person name="Carrillo J."/>
            <person name="Kijimoto T."/>
            <person name="Eskalen A."/>
            <person name="O'Donnell K."/>
            <person name="Kasson M."/>
        </authorList>
    </citation>
    <scope>NUCLEOTIDE SEQUENCE [LARGE SCALE GENOMIC DNA]</scope>
    <source>
        <strain evidence="2 3">NRRL62606</strain>
    </source>
</reference>
<dbReference type="Proteomes" id="UP000287972">
    <property type="component" value="Unassembled WGS sequence"/>
</dbReference>
<name>A0A428RDG1_9HYPO</name>
<sequence length="174" mass="18019">MAPGFSDKWKNKLKKALCCSDSDDESKQPSTAQLTTPAHTTSFSAATPTTSTTTTAAIRQSEAASTAQPIASSTGQPPASPPAPTARPQSTQSTASSTPRHIFNDPAGGPFSSSADIIYCGLTTSLFNSSIYKLSIDPTAGTSTFNNSVASTTTGILFINPVHNLAPTANDRYD</sequence>
<protein>
    <submittedName>
        <fullName evidence="2">Uncharacterized protein</fullName>
    </submittedName>
</protein>
<evidence type="ECO:0000256" key="1">
    <source>
        <dbReference type="SAM" id="MobiDB-lite"/>
    </source>
</evidence>
<accession>A0A428RDG1</accession>
<comment type="caution">
    <text evidence="2">The sequence shown here is derived from an EMBL/GenBank/DDBJ whole genome shotgun (WGS) entry which is preliminary data.</text>
</comment>
<evidence type="ECO:0000313" key="3">
    <source>
        <dbReference type="Proteomes" id="UP000287972"/>
    </source>
</evidence>